<dbReference type="Pfam" id="PF04228">
    <property type="entry name" value="Zn_peptidase"/>
    <property type="match status" value="1"/>
</dbReference>
<dbReference type="Proteomes" id="UP000279194">
    <property type="component" value="Unassembled WGS sequence"/>
</dbReference>
<keyword evidence="3 5" id="KW-1133">Transmembrane helix</keyword>
<evidence type="ECO:0000256" key="3">
    <source>
        <dbReference type="ARBA" id="ARBA00022989"/>
    </source>
</evidence>
<keyword evidence="2 5" id="KW-0812">Transmembrane</keyword>
<dbReference type="EMBL" id="RCVM01000001">
    <property type="protein sequence ID" value="RLY05174.1"/>
    <property type="molecule type" value="Genomic_DNA"/>
</dbReference>
<reference evidence="6 7" key="1">
    <citation type="submission" date="2018-10" db="EMBL/GenBank/DDBJ databases">
        <title>Streptococcus hillyeri sp. nov., isolated from equine tracheal sample.</title>
        <authorList>
            <person name="Macfadyen A.C."/>
            <person name="Waller A."/>
            <person name="Paterson G.K."/>
        </authorList>
    </citation>
    <scope>NUCLEOTIDE SEQUENCE [LARGE SCALE GENOMIC DNA]</scope>
    <source>
        <strain evidence="6 7">28462</strain>
    </source>
</reference>
<dbReference type="PANTHER" id="PTHR30168:SF0">
    <property type="entry name" value="INNER MEMBRANE PROTEIN"/>
    <property type="match status" value="1"/>
</dbReference>
<feature type="transmembrane region" description="Helical" evidence="5">
    <location>
        <begin position="49"/>
        <end position="69"/>
    </location>
</feature>
<evidence type="ECO:0000313" key="7">
    <source>
        <dbReference type="Proteomes" id="UP000279194"/>
    </source>
</evidence>
<dbReference type="RefSeq" id="WP_121834304.1">
    <property type="nucleotide sequence ID" value="NZ_CP163514.1"/>
</dbReference>
<dbReference type="SUPFAM" id="SSF55486">
    <property type="entry name" value="Metalloproteases ('zincins'), catalytic domain"/>
    <property type="match status" value="1"/>
</dbReference>
<evidence type="ECO:0000256" key="5">
    <source>
        <dbReference type="SAM" id="Phobius"/>
    </source>
</evidence>
<gene>
    <name evidence="6" type="ORF">EAF07_00275</name>
</gene>
<dbReference type="PANTHER" id="PTHR30168">
    <property type="entry name" value="PUTATIVE MEMBRANE PROTEIN YPFJ"/>
    <property type="match status" value="1"/>
</dbReference>
<proteinExistence type="predicted"/>
<protein>
    <submittedName>
        <fullName evidence="6">Neutral zinc metallopeptidase</fullName>
    </submittedName>
</protein>
<keyword evidence="7" id="KW-1185">Reference proteome</keyword>
<accession>A0A3L9DY10</accession>
<comment type="subcellular location">
    <subcellularLocation>
        <location evidence="1">Membrane</location>
        <topology evidence="1">Single-pass membrane protein</topology>
    </subcellularLocation>
</comment>
<organism evidence="6 7">
    <name type="scientific">Streptococcus hillyeri</name>
    <dbReference type="NCBI Taxonomy" id="2282420"/>
    <lineage>
        <taxon>Bacteria</taxon>
        <taxon>Bacillati</taxon>
        <taxon>Bacillota</taxon>
        <taxon>Bacilli</taxon>
        <taxon>Lactobacillales</taxon>
        <taxon>Streptococcaceae</taxon>
        <taxon>Streptococcus</taxon>
    </lineage>
</organism>
<dbReference type="OrthoDB" id="9774900at2"/>
<dbReference type="AlphaFoldDB" id="A0A3L9DY10"/>
<comment type="caution">
    <text evidence="6">The sequence shown here is derived from an EMBL/GenBank/DDBJ whole genome shotgun (WGS) entry which is preliminary data.</text>
</comment>
<keyword evidence="4 5" id="KW-0472">Membrane</keyword>
<evidence type="ECO:0000256" key="4">
    <source>
        <dbReference type="ARBA" id="ARBA00023136"/>
    </source>
</evidence>
<evidence type="ECO:0000313" key="6">
    <source>
        <dbReference type="EMBL" id="RLY05174.1"/>
    </source>
</evidence>
<evidence type="ECO:0000256" key="2">
    <source>
        <dbReference type="ARBA" id="ARBA00022692"/>
    </source>
</evidence>
<sequence>MKIDDLRKSKNIEDYRGQPSSGGGLNMGGAGSGLLLQLLFSRTGWKTKIVLILLLLFLGGGSGLGNILGGGTSSNYQSTQVSKTGSAEVSDEDGEFISKVLASTEDYWKQEFERNGLTYESPKLALYTDYIQTGCGAGSAPSGPFYCSADNKVYLDLSFYEELKTKYGAPGDFAMAYVIAHEVGHHVQNQLGTMSQYAKARRGLSETEANKLNVRLELQADYYAGAWAHYVDGQGLLDIGDIDEAMTAAHAVGDDHLQKKHSGRVVPDSFTHGTSEQRKRWFDRGYHYGDIQHGDTFSVNENSL</sequence>
<dbReference type="InterPro" id="IPR007343">
    <property type="entry name" value="Uncharacterised_pept_Zn_put"/>
</dbReference>
<dbReference type="GO" id="GO:0016020">
    <property type="term" value="C:membrane"/>
    <property type="evidence" value="ECO:0007669"/>
    <property type="project" value="UniProtKB-SubCell"/>
</dbReference>
<evidence type="ECO:0000256" key="1">
    <source>
        <dbReference type="ARBA" id="ARBA00004167"/>
    </source>
</evidence>
<name>A0A3L9DY10_9STRE</name>